<feature type="transmembrane region" description="Helical" evidence="11">
    <location>
        <begin position="105"/>
        <end position="122"/>
    </location>
</feature>
<protein>
    <recommendedName>
        <fullName evidence="12">EamA domain-containing protein</fullName>
    </recommendedName>
</protein>
<dbReference type="InterPro" id="IPR000390">
    <property type="entry name" value="Small_drug/metabolite_transptr"/>
</dbReference>
<keyword evidence="2" id="KW-1003">Cell membrane</keyword>
<proteinExistence type="predicted"/>
<evidence type="ECO:0000256" key="10">
    <source>
        <dbReference type="ARBA" id="ARBA00023136"/>
    </source>
</evidence>
<gene>
    <name evidence="13" type="ORF">A2Z23_01735</name>
</gene>
<dbReference type="SUPFAM" id="SSF103481">
    <property type="entry name" value="Multidrug resistance efflux transporter EmrE"/>
    <property type="match status" value="1"/>
</dbReference>
<keyword evidence="7" id="KW-0448">Lipopolysaccharide biosynthesis</keyword>
<comment type="subcellular location">
    <subcellularLocation>
        <location evidence="1">Cell membrane</location>
        <topology evidence="1">Multi-pass membrane protein</topology>
    </subcellularLocation>
</comment>
<dbReference type="PANTHER" id="PTHR30561">
    <property type="entry name" value="SMR FAMILY PROTON-DEPENDENT DRUG EFFLUX TRANSPORTER SUGE"/>
    <property type="match status" value="1"/>
</dbReference>
<name>A0A1F5G547_9BACT</name>
<dbReference type="GO" id="GO:0022857">
    <property type="term" value="F:transmembrane transporter activity"/>
    <property type="evidence" value="ECO:0007669"/>
    <property type="project" value="InterPro"/>
</dbReference>
<evidence type="ECO:0000256" key="3">
    <source>
        <dbReference type="ARBA" id="ARBA00022516"/>
    </source>
</evidence>
<evidence type="ECO:0000313" key="13">
    <source>
        <dbReference type="EMBL" id="OGD86959.1"/>
    </source>
</evidence>
<feature type="transmembrane region" description="Helical" evidence="11">
    <location>
        <begin position="77"/>
        <end position="99"/>
    </location>
</feature>
<dbReference type="GO" id="GO:0009103">
    <property type="term" value="P:lipopolysaccharide biosynthetic process"/>
    <property type="evidence" value="ECO:0007669"/>
    <property type="project" value="UniProtKB-KW"/>
</dbReference>
<evidence type="ECO:0000256" key="6">
    <source>
        <dbReference type="ARBA" id="ARBA00022692"/>
    </source>
</evidence>
<evidence type="ECO:0000256" key="2">
    <source>
        <dbReference type="ARBA" id="ARBA00022475"/>
    </source>
</evidence>
<evidence type="ECO:0000313" key="14">
    <source>
        <dbReference type="Proteomes" id="UP000176628"/>
    </source>
</evidence>
<evidence type="ECO:0000256" key="8">
    <source>
        <dbReference type="ARBA" id="ARBA00022989"/>
    </source>
</evidence>
<feature type="transmembrane region" description="Helical" evidence="11">
    <location>
        <begin position="44"/>
        <end position="70"/>
    </location>
</feature>
<dbReference type="GO" id="GO:0005886">
    <property type="term" value="C:plasma membrane"/>
    <property type="evidence" value="ECO:0007669"/>
    <property type="project" value="UniProtKB-SubCell"/>
</dbReference>
<dbReference type="PANTHER" id="PTHR30561:SF9">
    <property type="entry name" value="4-AMINO-4-DEOXY-L-ARABINOSE-PHOSPHOUNDECAPRENOL FLIPPASE SUBUNIT ARNF-RELATED"/>
    <property type="match status" value="1"/>
</dbReference>
<dbReference type="AlphaFoldDB" id="A0A1F5G547"/>
<accession>A0A1F5G547</accession>
<keyword evidence="4" id="KW-0997">Cell inner membrane</keyword>
<feature type="domain" description="EamA" evidence="12">
    <location>
        <begin position="46"/>
        <end position="122"/>
    </location>
</feature>
<keyword evidence="6 11" id="KW-0812">Transmembrane</keyword>
<keyword evidence="5" id="KW-0441">Lipid A biosynthesis</keyword>
<keyword evidence="3" id="KW-0444">Lipid biosynthesis</keyword>
<evidence type="ECO:0000256" key="5">
    <source>
        <dbReference type="ARBA" id="ARBA00022556"/>
    </source>
</evidence>
<keyword evidence="9" id="KW-0443">Lipid metabolism</keyword>
<reference evidence="13 14" key="1">
    <citation type="journal article" date="2016" name="Nat. Commun.">
        <title>Thousands of microbial genomes shed light on interconnected biogeochemical processes in an aquifer system.</title>
        <authorList>
            <person name="Anantharaman K."/>
            <person name="Brown C.T."/>
            <person name="Hug L.A."/>
            <person name="Sharon I."/>
            <person name="Castelle C.J."/>
            <person name="Probst A.J."/>
            <person name="Thomas B.C."/>
            <person name="Singh A."/>
            <person name="Wilkins M.J."/>
            <person name="Karaoz U."/>
            <person name="Brodie E.L."/>
            <person name="Williams K.H."/>
            <person name="Hubbard S.S."/>
            <person name="Banfield J.F."/>
        </authorList>
    </citation>
    <scope>NUCLEOTIDE SEQUENCE [LARGE SCALE GENOMIC DNA]</scope>
</reference>
<dbReference type="Pfam" id="PF00892">
    <property type="entry name" value="EamA"/>
    <property type="match status" value="1"/>
</dbReference>
<evidence type="ECO:0000256" key="1">
    <source>
        <dbReference type="ARBA" id="ARBA00004651"/>
    </source>
</evidence>
<dbReference type="Gene3D" id="1.10.3730.20">
    <property type="match status" value="1"/>
</dbReference>
<dbReference type="EMBL" id="MFAV01000001">
    <property type="protein sequence ID" value="OGD86959.1"/>
    <property type="molecule type" value="Genomic_DNA"/>
</dbReference>
<dbReference type="Proteomes" id="UP000176628">
    <property type="component" value="Unassembled WGS sequence"/>
</dbReference>
<dbReference type="InterPro" id="IPR000620">
    <property type="entry name" value="EamA_dom"/>
</dbReference>
<keyword evidence="8 11" id="KW-1133">Transmembrane helix</keyword>
<sequence length="124" mass="13461">MSFLQTLSLILIAILSNTSASLLLKKGASSLVFAKLEFGPILSTFIQAALNPFIILGITFFASSFLLWVVVASKVEISYAAPFMSLTYVLIAILSKIFFGENVTSARILGIFIIILGVYFVSRS</sequence>
<organism evidence="13 14">
    <name type="scientific">Candidatus Curtissbacteria bacterium RBG_16_39_7</name>
    <dbReference type="NCBI Taxonomy" id="1797707"/>
    <lineage>
        <taxon>Bacteria</taxon>
        <taxon>Candidatus Curtissiibacteriota</taxon>
    </lineage>
</organism>
<evidence type="ECO:0000256" key="11">
    <source>
        <dbReference type="SAM" id="Phobius"/>
    </source>
</evidence>
<evidence type="ECO:0000256" key="9">
    <source>
        <dbReference type="ARBA" id="ARBA00023098"/>
    </source>
</evidence>
<evidence type="ECO:0000256" key="4">
    <source>
        <dbReference type="ARBA" id="ARBA00022519"/>
    </source>
</evidence>
<dbReference type="InterPro" id="IPR037185">
    <property type="entry name" value="EmrE-like"/>
</dbReference>
<keyword evidence="10 11" id="KW-0472">Membrane</keyword>
<comment type="caution">
    <text evidence="13">The sequence shown here is derived from an EMBL/GenBank/DDBJ whole genome shotgun (WGS) entry which is preliminary data.</text>
</comment>
<evidence type="ECO:0000256" key="7">
    <source>
        <dbReference type="ARBA" id="ARBA00022985"/>
    </source>
</evidence>
<evidence type="ECO:0000259" key="12">
    <source>
        <dbReference type="Pfam" id="PF00892"/>
    </source>
</evidence>